<feature type="domain" description="Ig-like" evidence="7">
    <location>
        <begin position="145"/>
        <end position="227"/>
    </location>
</feature>
<feature type="chain" id="PRO_5034814070" description="Ig-like domain-containing protein" evidence="6">
    <location>
        <begin position="37"/>
        <end position="391"/>
    </location>
</feature>
<dbReference type="PANTHER" id="PTHR12080">
    <property type="entry name" value="SIGNALING LYMPHOCYTIC ACTIVATION MOLECULE"/>
    <property type="match status" value="1"/>
</dbReference>
<keyword evidence="5" id="KW-1133">Transmembrane helix</keyword>
<comment type="subcellular location">
    <subcellularLocation>
        <location evidence="1">Membrane</location>
    </subcellularLocation>
</comment>
<reference evidence="8" key="2">
    <citation type="submission" date="2025-09" db="UniProtKB">
        <authorList>
            <consortium name="Ensembl"/>
        </authorList>
    </citation>
    <scope>IDENTIFICATION</scope>
</reference>
<evidence type="ECO:0000256" key="6">
    <source>
        <dbReference type="SAM" id="SignalP"/>
    </source>
</evidence>
<dbReference type="Gene3D" id="2.60.40.10">
    <property type="entry name" value="Immunoglobulins"/>
    <property type="match status" value="2"/>
</dbReference>
<dbReference type="Ensembl" id="ENSSPUT00000026466.1">
    <property type="protein sequence ID" value="ENSSPUP00000024794.1"/>
    <property type="gene ID" value="ENSSPUG00000019004.1"/>
</dbReference>
<dbReference type="PANTHER" id="PTHR12080:SF59">
    <property type="entry name" value="HEPATIC AND GLIAL CELL ADHESION MOLECULE"/>
    <property type="match status" value="1"/>
</dbReference>
<dbReference type="AlphaFoldDB" id="A0A8D0LCF8"/>
<feature type="transmembrane region" description="Helical" evidence="5">
    <location>
        <begin position="304"/>
        <end position="325"/>
    </location>
</feature>
<keyword evidence="3 5" id="KW-0472">Membrane</keyword>
<evidence type="ECO:0000313" key="9">
    <source>
        <dbReference type="Proteomes" id="UP000694392"/>
    </source>
</evidence>
<organism evidence="8 9">
    <name type="scientific">Sphenodon punctatus</name>
    <name type="common">Tuatara</name>
    <name type="synonym">Hatteria punctata</name>
    <dbReference type="NCBI Taxonomy" id="8508"/>
    <lineage>
        <taxon>Eukaryota</taxon>
        <taxon>Metazoa</taxon>
        <taxon>Chordata</taxon>
        <taxon>Craniata</taxon>
        <taxon>Vertebrata</taxon>
        <taxon>Euteleostomi</taxon>
        <taxon>Lepidosauria</taxon>
        <taxon>Sphenodontia</taxon>
        <taxon>Sphenodontidae</taxon>
        <taxon>Sphenodon</taxon>
    </lineage>
</organism>
<evidence type="ECO:0000256" key="5">
    <source>
        <dbReference type="SAM" id="Phobius"/>
    </source>
</evidence>
<evidence type="ECO:0000256" key="1">
    <source>
        <dbReference type="ARBA" id="ARBA00004370"/>
    </source>
</evidence>
<proteinExistence type="predicted"/>
<feature type="signal peptide" evidence="6">
    <location>
        <begin position="1"/>
        <end position="36"/>
    </location>
</feature>
<dbReference type="InterPro" id="IPR007110">
    <property type="entry name" value="Ig-like_dom"/>
</dbReference>
<feature type="transmembrane region" description="Helical" evidence="5">
    <location>
        <begin position="272"/>
        <end position="298"/>
    </location>
</feature>
<evidence type="ECO:0000259" key="7">
    <source>
        <dbReference type="PROSITE" id="PS50835"/>
    </source>
</evidence>
<dbReference type="InterPro" id="IPR015631">
    <property type="entry name" value="CD2/SLAM_rcpt"/>
</dbReference>
<evidence type="ECO:0000256" key="2">
    <source>
        <dbReference type="ARBA" id="ARBA00022729"/>
    </source>
</evidence>
<keyword evidence="4" id="KW-0325">Glycoprotein</keyword>
<name>A0A8D0LCF8_SPHPU</name>
<dbReference type="OMA" id="NASMSEY"/>
<keyword evidence="9" id="KW-1185">Reference proteome</keyword>
<feature type="transmembrane region" description="Helical" evidence="5">
    <location>
        <begin position="238"/>
        <end position="260"/>
    </location>
</feature>
<dbReference type="GO" id="GO:0016020">
    <property type="term" value="C:membrane"/>
    <property type="evidence" value="ECO:0007669"/>
    <property type="project" value="UniProtKB-SubCell"/>
</dbReference>
<dbReference type="PROSITE" id="PS50835">
    <property type="entry name" value="IG_LIKE"/>
    <property type="match status" value="1"/>
</dbReference>
<keyword evidence="2 6" id="KW-0732">Signal</keyword>
<dbReference type="InterPro" id="IPR036179">
    <property type="entry name" value="Ig-like_dom_sf"/>
</dbReference>
<feature type="transmembrane region" description="Helical" evidence="5">
    <location>
        <begin position="346"/>
        <end position="368"/>
    </location>
</feature>
<dbReference type="GeneTree" id="ENSGT00940000159186"/>
<dbReference type="SUPFAM" id="SSF48726">
    <property type="entry name" value="Immunoglobulin"/>
    <property type="match status" value="2"/>
</dbReference>
<dbReference type="Pfam" id="PF07679">
    <property type="entry name" value="I-set"/>
    <property type="match status" value="1"/>
</dbReference>
<sequence length="391" mass="43450">MMDLIHLHCLAGQTVFLPFPLSHLLLCLSFEWVSEAQGDLEMKAGAVGSSVLLPAPDNITNMSFMQWEYRNASMSEYILQYYVQSSSTTVYPSYHDRVDFYPANGSLLLKKLREIDSGVYKATVNLIESGAKETFLEIFKPVSQPQLWSNSNLAGTTVALFCEVSEGRVDKIDWEKEGEPLPLERCYLLSENRSVLYIRRAEKPECGSFSCNVSNKVSWKESSLDLTLTSVSPLSGHALRMAAVALTFALVSGLGFIILLCQSEKRRLEVEAWRWVIVFIQGLVCVSAFLLFGATVLWMQEQGASAALILLDIFLTSVIIVTILVSATLALRPAKLSEFKTKKWQCIFLDFAAPGGVVVIVLFASYLMQNILDLSGEMKPHSDCIVSLLAK</sequence>
<dbReference type="InterPro" id="IPR013098">
    <property type="entry name" value="Ig_I-set"/>
</dbReference>
<dbReference type="Proteomes" id="UP000694392">
    <property type="component" value="Unplaced"/>
</dbReference>
<evidence type="ECO:0000313" key="8">
    <source>
        <dbReference type="Ensembl" id="ENSSPUP00000024794.1"/>
    </source>
</evidence>
<keyword evidence="5" id="KW-0812">Transmembrane</keyword>
<protein>
    <recommendedName>
        <fullName evidence="7">Ig-like domain-containing protein</fullName>
    </recommendedName>
</protein>
<dbReference type="InterPro" id="IPR013783">
    <property type="entry name" value="Ig-like_fold"/>
</dbReference>
<dbReference type="GO" id="GO:0005911">
    <property type="term" value="C:cell-cell junction"/>
    <property type="evidence" value="ECO:0007669"/>
    <property type="project" value="TreeGrafter"/>
</dbReference>
<evidence type="ECO:0000256" key="3">
    <source>
        <dbReference type="ARBA" id="ARBA00023136"/>
    </source>
</evidence>
<reference evidence="8" key="1">
    <citation type="submission" date="2025-08" db="UniProtKB">
        <authorList>
            <consortium name="Ensembl"/>
        </authorList>
    </citation>
    <scope>IDENTIFICATION</scope>
</reference>
<accession>A0A8D0LCF8</accession>
<evidence type="ECO:0000256" key="4">
    <source>
        <dbReference type="ARBA" id="ARBA00023180"/>
    </source>
</evidence>